<proteinExistence type="predicted"/>
<keyword evidence="3" id="KW-1185">Reference proteome</keyword>
<gene>
    <name evidence="2" type="ORF">GCM10007966_22170</name>
</gene>
<evidence type="ECO:0000313" key="3">
    <source>
        <dbReference type="Proteomes" id="UP000630149"/>
    </source>
</evidence>
<evidence type="ECO:0000313" key="2">
    <source>
        <dbReference type="EMBL" id="GGI93159.1"/>
    </source>
</evidence>
<evidence type="ECO:0000256" key="1">
    <source>
        <dbReference type="SAM" id="Phobius"/>
    </source>
</evidence>
<keyword evidence="1" id="KW-0812">Transmembrane</keyword>
<sequence>MQEKERTATNAIFPQRNLHFKTQLTTGVILLLLAFFGVILTNWQSSYAHIYWVSLAIIYALSSLFLSWLVSRQEPPLTVSEIWREVLHWFGLVITIYLVELFRHWGFFSTPVASLIDLLLLALATFLAGVHFDSMFLLVGIFLGLIALLSVIIFEYISFILLPVLILFLVIMWWQLRRSGKKS</sequence>
<protein>
    <recommendedName>
        <fullName evidence="4">Transmembrane protein</fullName>
    </recommendedName>
</protein>
<keyword evidence="1" id="KW-1133">Transmembrane helix</keyword>
<feature type="transmembrane region" description="Helical" evidence="1">
    <location>
        <begin position="49"/>
        <end position="70"/>
    </location>
</feature>
<accession>A0A917K187</accession>
<organism evidence="2 3">
    <name type="scientific">Legionella impletisoli</name>
    <dbReference type="NCBI Taxonomy" id="343510"/>
    <lineage>
        <taxon>Bacteria</taxon>
        <taxon>Pseudomonadati</taxon>
        <taxon>Pseudomonadota</taxon>
        <taxon>Gammaproteobacteria</taxon>
        <taxon>Legionellales</taxon>
        <taxon>Legionellaceae</taxon>
        <taxon>Legionella</taxon>
    </lineage>
</organism>
<feature type="transmembrane region" description="Helical" evidence="1">
    <location>
        <begin position="159"/>
        <end position="176"/>
    </location>
</feature>
<dbReference type="EMBL" id="BMOB01000015">
    <property type="protein sequence ID" value="GGI93159.1"/>
    <property type="molecule type" value="Genomic_DNA"/>
</dbReference>
<name>A0A917K187_9GAMM</name>
<dbReference type="OrthoDB" id="5636902at2"/>
<dbReference type="AlphaFoldDB" id="A0A917K187"/>
<reference evidence="2" key="1">
    <citation type="journal article" date="2014" name="Int. J. Syst. Evol. Microbiol.">
        <title>Complete genome sequence of Corynebacterium casei LMG S-19264T (=DSM 44701T), isolated from a smear-ripened cheese.</title>
        <authorList>
            <consortium name="US DOE Joint Genome Institute (JGI-PGF)"/>
            <person name="Walter F."/>
            <person name="Albersmeier A."/>
            <person name="Kalinowski J."/>
            <person name="Ruckert C."/>
        </authorList>
    </citation>
    <scope>NUCLEOTIDE SEQUENCE</scope>
    <source>
        <strain evidence="2">JCM 13919</strain>
    </source>
</reference>
<keyword evidence="1" id="KW-0472">Membrane</keyword>
<feature type="transmembrane region" description="Helical" evidence="1">
    <location>
        <begin position="24"/>
        <end position="43"/>
    </location>
</feature>
<dbReference type="RefSeq" id="WP_131776443.1">
    <property type="nucleotide sequence ID" value="NZ_BMOB01000015.1"/>
</dbReference>
<dbReference type="Proteomes" id="UP000630149">
    <property type="component" value="Unassembled WGS sequence"/>
</dbReference>
<evidence type="ECO:0008006" key="4">
    <source>
        <dbReference type="Google" id="ProtNLM"/>
    </source>
</evidence>
<reference evidence="2" key="2">
    <citation type="submission" date="2020-09" db="EMBL/GenBank/DDBJ databases">
        <authorList>
            <person name="Sun Q."/>
            <person name="Ohkuma M."/>
        </authorList>
    </citation>
    <scope>NUCLEOTIDE SEQUENCE</scope>
    <source>
        <strain evidence="2">JCM 13919</strain>
    </source>
</reference>
<feature type="transmembrane region" description="Helical" evidence="1">
    <location>
        <begin position="82"/>
        <end position="99"/>
    </location>
</feature>
<comment type="caution">
    <text evidence="2">The sequence shown here is derived from an EMBL/GenBank/DDBJ whole genome shotgun (WGS) entry which is preliminary data.</text>
</comment>